<feature type="transmembrane region" description="Helical" evidence="10">
    <location>
        <begin position="6"/>
        <end position="23"/>
    </location>
</feature>
<gene>
    <name evidence="11" type="ORF">ZOSMA_77G00240</name>
</gene>
<dbReference type="InterPro" id="IPR002401">
    <property type="entry name" value="Cyt_P450_E_grp-I"/>
</dbReference>
<comment type="caution">
    <text evidence="11">The sequence shown here is derived from an EMBL/GenBank/DDBJ whole genome shotgun (WGS) entry which is preliminary data.</text>
</comment>
<evidence type="ECO:0000256" key="6">
    <source>
        <dbReference type="ARBA" id="ARBA00023004"/>
    </source>
</evidence>
<evidence type="ECO:0000256" key="9">
    <source>
        <dbReference type="RuleBase" id="RU000461"/>
    </source>
</evidence>
<dbReference type="FunFam" id="1.10.630.10:FF:000126">
    <property type="entry name" value="Predicted protein"/>
    <property type="match status" value="1"/>
</dbReference>
<dbReference type="InterPro" id="IPR017972">
    <property type="entry name" value="Cyt_P450_CS"/>
</dbReference>
<evidence type="ECO:0000313" key="11">
    <source>
        <dbReference type="EMBL" id="KMZ58365.1"/>
    </source>
</evidence>
<dbReference type="PANTHER" id="PTHR47945:SF5">
    <property type="entry name" value="CYTOCHROME P450 84A1-RELATED"/>
    <property type="match status" value="1"/>
</dbReference>
<dbReference type="CDD" id="cd11072">
    <property type="entry name" value="CYP71-like"/>
    <property type="match status" value="1"/>
</dbReference>
<evidence type="ECO:0000256" key="7">
    <source>
        <dbReference type="ARBA" id="ARBA00023033"/>
    </source>
</evidence>
<evidence type="ECO:0000313" key="12">
    <source>
        <dbReference type="Proteomes" id="UP000036987"/>
    </source>
</evidence>
<keyword evidence="12" id="KW-1185">Reference proteome</keyword>
<dbReference type="GO" id="GO:0004497">
    <property type="term" value="F:monooxygenase activity"/>
    <property type="evidence" value="ECO:0000318"/>
    <property type="project" value="GO_Central"/>
</dbReference>
<keyword evidence="6 8" id="KW-0408">Iron</keyword>
<organism evidence="11 12">
    <name type="scientific">Zostera marina</name>
    <name type="common">Eelgrass</name>
    <dbReference type="NCBI Taxonomy" id="29655"/>
    <lineage>
        <taxon>Eukaryota</taxon>
        <taxon>Viridiplantae</taxon>
        <taxon>Streptophyta</taxon>
        <taxon>Embryophyta</taxon>
        <taxon>Tracheophyta</taxon>
        <taxon>Spermatophyta</taxon>
        <taxon>Magnoliopsida</taxon>
        <taxon>Liliopsida</taxon>
        <taxon>Zosteraceae</taxon>
        <taxon>Zostera</taxon>
    </lineage>
</organism>
<dbReference type="InterPro" id="IPR036396">
    <property type="entry name" value="Cyt_P450_sf"/>
</dbReference>
<dbReference type="InterPro" id="IPR053062">
    <property type="entry name" value="CYP450_84A"/>
</dbReference>
<accession>A0A0K9NQV9</accession>
<dbReference type="InterPro" id="IPR001128">
    <property type="entry name" value="Cyt_P450"/>
</dbReference>
<evidence type="ECO:0000256" key="4">
    <source>
        <dbReference type="ARBA" id="ARBA00022723"/>
    </source>
</evidence>
<dbReference type="GO" id="GO:0005506">
    <property type="term" value="F:iron ion binding"/>
    <property type="evidence" value="ECO:0007669"/>
    <property type="project" value="InterPro"/>
</dbReference>
<proteinExistence type="inferred from homology"/>
<keyword evidence="4 8" id="KW-0479">Metal-binding</keyword>
<evidence type="ECO:0000256" key="8">
    <source>
        <dbReference type="PIRSR" id="PIRSR602401-1"/>
    </source>
</evidence>
<dbReference type="EMBL" id="LFYR01001945">
    <property type="protein sequence ID" value="KMZ58365.1"/>
    <property type="molecule type" value="Genomic_DNA"/>
</dbReference>
<dbReference type="Gene3D" id="1.10.630.10">
    <property type="entry name" value="Cytochrome P450"/>
    <property type="match status" value="1"/>
</dbReference>
<keyword evidence="10" id="KW-0472">Membrane</keyword>
<evidence type="ECO:0000256" key="2">
    <source>
        <dbReference type="ARBA" id="ARBA00010617"/>
    </source>
</evidence>
<dbReference type="PRINTS" id="PR00385">
    <property type="entry name" value="P450"/>
</dbReference>
<keyword evidence="10" id="KW-0812">Transmembrane</keyword>
<dbReference type="PROSITE" id="PS00086">
    <property type="entry name" value="CYTOCHROME_P450"/>
    <property type="match status" value="1"/>
</dbReference>
<evidence type="ECO:0000256" key="5">
    <source>
        <dbReference type="ARBA" id="ARBA00023002"/>
    </source>
</evidence>
<comment type="cofactor">
    <cofactor evidence="1 8">
        <name>heme</name>
        <dbReference type="ChEBI" id="CHEBI:30413"/>
    </cofactor>
</comment>
<keyword evidence="3 8" id="KW-0349">Heme</keyword>
<dbReference type="STRING" id="29655.A0A0K9NQV9"/>
<evidence type="ECO:0000256" key="1">
    <source>
        <dbReference type="ARBA" id="ARBA00001971"/>
    </source>
</evidence>
<name>A0A0K9NQV9_ZOSMR</name>
<keyword evidence="10" id="KW-1133">Transmembrane helix</keyword>
<dbReference type="PRINTS" id="PR00463">
    <property type="entry name" value="EP450I"/>
</dbReference>
<sequence length="524" mass="59550">MEEYWNILIFLFISVATLIVFSLRSRRWKRLPMPPGPSGYPIIGNMMTMNKLTHRHLAHLAQRYGGLFHLRLGLLNVFVVSTPDIAQQVLQVHDKSFANRPVGKAMRYLSYDRANMAFANYGPFWRQMRKLCVMRVFSRKRTESWVSVRDEVESTVRSVAAEAGQSVNIGELVFSLTMNITFRAAFGTTFTSNQDRFLSILQEFSKLFGSFNLGDFFPFLGWLDLQGMDDRLRNARRDLDRFIDVIIDRHINNPKIDSNSNSKSDAYELDMDMVDDMIDFLGESTDAGDGDNNNNLPGPLRLTKNNIKAIIMDVMFGGTETVGSTIEWALAELIKNPEDMRRVQEELVNVVGLNRKVNESDINKLLFFKCCVKETLRLHPPIPLMLHESTKDCEVSGYFIPAKSRVMINAWAIGRDKPAWGHDADTFRPSRFMVDEKASGLDFRGGFFQFIPFGSGRRSCPGMQLGLYGLEMSLSQLLHCFTWNLPHPMKPSELDMGDVFGLTAPRAVRLVAVPTPRLNCSIIS</sequence>
<dbReference type="SUPFAM" id="SSF48264">
    <property type="entry name" value="Cytochrome P450"/>
    <property type="match status" value="1"/>
</dbReference>
<dbReference type="OMA" id="FRHVFAI"/>
<comment type="similarity">
    <text evidence="2 9">Belongs to the cytochrome P450 family.</text>
</comment>
<evidence type="ECO:0000256" key="10">
    <source>
        <dbReference type="SAM" id="Phobius"/>
    </source>
</evidence>
<keyword evidence="7 9" id="KW-0503">Monooxygenase</keyword>
<dbReference type="GO" id="GO:0016705">
    <property type="term" value="F:oxidoreductase activity, acting on paired donors, with incorporation or reduction of molecular oxygen"/>
    <property type="evidence" value="ECO:0007669"/>
    <property type="project" value="InterPro"/>
</dbReference>
<reference evidence="12" key="1">
    <citation type="journal article" date="2016" name="Nature">
        <title>The genome of the seagrass Zostera marina reveals angiosperm adaptation to the sea.</title>
        <authorList>
            <person name="Olsen J.L."/>
            <person name="Rouze P."/>
            <person name="Verhelst B."/>
            <person name="Lin Y.-C."/>
            <person name="Bayer T."/>
            <person name="Collen J."/>
            <person name="Dattolo E."/>
            <person name="De Paoli E."/>
            <person name="Dittami S."/>
            <person name="Maumus F."/>
            <person name="Michel G."/>
            <person name="Kersting A."/>
            <person name="Lauritano C."/>
            <person name="Lohaus R."/>
            <person name="Toepel M."/>
            <person name="Tonon T."/>
            <person name="Vanneste K."/>
            <person name="Amirebrahimi M."/>
            <person name="Brakel J."/>
            <person name="Bostroem C."/>
            <person name="Chovatia M."/>
            <person name="Grimwood J."/>
            <person name="Jenkins J.W."/>
            <person name="Jueterbock A."/>
            <person name="Mraz A."/>
            <person name="Stam W.T."/>
            <person name="Tice H."/>
            <person name="Bornberg-Bauer E."/>
            <person name="Green P.J."/>
            <person name="Pearson G.A."/>
            <person name="Procaccini G."/>
            <person name="Duarte C.M."/>
            <person name="Schmutz J."/>
            <person name="Reusch T.B.H."/>
            <person name="Van de Peer Y."/>
        </authorList>
    </citation>
    <scope>NUCLEOTIDE SEQUENCE [LARGE SCALE GENOMIC DNA]</scope>
    <source>
        <strain evidence="12">cv. Finnish</strain>
    </source>
</reference>
<keyword evidence="5 9" id="KW-0560">Oxidoreductase</keyword>
<dbReference type="AlphaFoldDB" id="A0A0K9NQV9"/>
<dbReference type="Pfam" id="PF00067">
    <property type="entry name" value="p450"/>
    <property type="match status" value="1"/>
</dbReference>
<dbReference type="Proteomes" id="UP000036987">
    <property type="component" value="Unassembled WGS sequence"/>
</dbReference>
<evidence type="ECO:0000256" key="3">
    <source>
        <dbReference type="ARBA" id="ARBA00022617"/>
    </source>
</evidence>
<dbReference type="GO" id="GO:0020037">
    <property type="term" value="F:heme binding"/>
    <property type="evidence" value="ECO:0007669"/>
    <property type="project" value="InterPro"/>
</dbReference>
<feature type="binding site" description="axial binding residue" evidence="8">
    <location>
        <position position="460"/>
    </location>
    <ligand>
        <name>heme</name>
        <dbReference type="ChEBI" id="CHEBI:30413"/>
    </ligand>
    <ligandPart>
        <name>Fe</name>
        <dbReference type="ChEBI" id="CHEBI:18248"/>
    </ligandPart>
</feature>
<dbReference type="PANTHER" id="PTHR47945">
    <property type="entry name" value="CYTOCHROME P450 84A1-RELATED"/>
    <property type="match status" value="1"/>
</dbReference>
<dbReference type="OrthoDB" id="2789670at2759"/>
<protein>
    <submittedName>
        <fullName evidence="11">Ferulate 5-hydroxylase</fullName>
    </submittedName>
</protein>